<feature type="transmembrane region" description="Helical" evidence="7">
    <location>
        <begin position="277"/>
        <end position="297"/>
    </location>
</feature>
<feature type="transmembrane region" description="Helical" evidence="7">
    <location>
        <begin position="254"/>
        <end position="271"/>
    </location>
</feature>
<dbReference type="PANTHER" id="PTHR32322:SF18">
    <property type="entry name" value="S-ADENOSYLMETHIONINE_S-ADENOSYLHOMOCYSTEINE TRANSPORTER"/>
    <property type="match status" value="1"/>
</dbReference>
<feature type="transmembrane region" description="Helical" evidence="7">
    <location>
        <begin position="183"/>
        <end position="201"/>
    </location>
</feature>
<dbReference type="PANTHER" id="PTHR32322">
    <property type="entry name" value="INNER MEMBRANE TRANSPORTER"/>
    <property type="match status" value="1"/>
</dbReference>
<evidence type="ECO:0000313" key="10">
    <source>
        <dbReference type="Proteomes" id="UP000192940"/>
    </source>
</evidence>
<name>A0A1X7HG94_9BACL</name>
<keyword evidence="6 7" id="KW-0472">Membrane</keyword>
<feature type="transmembrane region" description="Helical" evidence="7">
    <location>
        <begin position="221"/>
        <end position="242"/>
    </location>
</feature>
<dbReference type="RefSeq" id="WP_208914050.1">
    <property type="nucleotide sequence ID" value="NZ_LT840184.1"/>
</dbReference>
<dbReference type="GO" id="GO:0005886">
    <property type="term" value="C:plasma membrane"/>
    <property type="evidence" value="ECO:0007669"/>
    <property type="project" value="UniProtKB-SubCell"/>
</dbReference>
<keyword evidence="4 7" id="KW-0812">Transmembrane</keyword>
<dbReference type="Gene3D" id="1.10.3730.20">
    <property type="match status" value="1"/>
</dbReference>
<evidence type="ECO:0000256" key="7">
    <source>
        <dbReference type="SAM" id="Phobius"/>
    </source>
</evidence>
<feature type="transmembrane region" description="Helical" evidence="7">
    <location>
        <begin position="70"/>
        <end position="92"/>
    </location>
</feature>
<feature type="transmembrane region" description="Helical" evidence="7">
    <location>
        <begin position="38"/>
        <end position="58"/>
    </location>
</feature>
<dbReference type="InterPro" id="IPR037185">
    <property type="entry name" value="EmrE-like"/>
</dbReference>
<protein>
    <submittedName>
        <fullName evidence="9">Permease of the drug/metabolite transporter (DMT) superfamily</fullName>
    </submittedName>
</protein>
<accession>A0A1X7HG94</accession>
<feature type="transmembrane region" description="Helical" evidence="7">
    <location>
        <begin position="128"/>
        <end position="148"/>
    </location>
</feature>
<keyword evidence="3" id="KW-1003">Cell membrane</keyword>
<sequence length="309" mass="33604">MTQRKIIYLCALLYALIIGFSFLFTKVALGVSNPIDTLAYRFTISFLSILIPVAAGWVQLGLHGKKVWRLLLIGLFYPAMFFAFQAFGLVYASSSEGGIIQASSPIFTMVLAAFFLKERTTWLQKLSVLASVGGVVYILMMKGASLNVANTKGMALLLLSSLMLAVYSVLARSLSTEFTALQITFAMMALGFICFNAMSIINHATQGTLPELLEPIKNRSFVVAILYIGILSSLVSALLSNYVLSKIEASQMSVFVNVGTLVSILAGVVFLNEQLAYYHIIGAVFIIGGVLGVNYRGRKRQTLKGKMSA</sequence>
<feature type="transmembrane region" description="Helical" evidence="7">
    <location>
        <begin position="7"/>
        <end position="32"/>
    </location>
</feature>
<dbReference type="AlphaFoldDB" id="A0A1X7HG94"/>
<dbReference type="Proteomes" id="UP000192940">
    <property type="component" value="Chromosome I"/>
</dbReference>
<dbReference type="EMBL" id="LT840184">
    <property type="protein sequence ID" value="SMF85782.1"/>
    <property type="molecule type" value="Genomic_DNA"/>
</dbReference>
<comment type="subcellular location">
    <subcellularLocation>
        <location evidence="1">Cell membrane</location>
        <topology evidence="1">Multi-pass membrane protein</topology>
    </subcellularLocation>
</comment>
<feature type="domain" description="EamA" evidence="8">
    <location>
        <begin position="6"/>
        <end position="139"/>
    </location>
</feature>
<keyword evidence="10" id="KW-1185">Reference proteome</keyword>
<evidence type="ECO:0000256" key="2">
    <source>
        <dbReference type="ARBA" id="ARBA00007362"/>
    </source>
</evidence>
<reference evidence="10" key="1">
    <citation type="submission" date="2017-04" db="EMBL/GenBank/DDBJ databases">
        <authorList>
            <person name="Varghese N."/>
            <person name="Submissions S."/>
        </authorList>
    </citation>
    <scope>NUCLEOTIDE SEQUENCE [LARGE SCALE GENOMIC DNA]</scope>
    <source>
        <strain evidence="10">N3/975</strain>
    </source>
</reference>
<feature type="domain" description="EamA" evidence="8">
    <location>
        <begin position="152"/>
        <end position="294"/>
    </location>
</feature>
<evidence type="ECO:0000256" key="5">
    <source>
        <dbReference type="ARBA" id="ARBA00022989"/>
    </source>
</evidence>
<organism evidence="9 10">
    <name type="scientific">Paenibacillus uliginis N3/975</name>
    <dbReference type="NCBI Taxonomy" id="1313296"/>
    <lineage>
        <taxon>Bacteria</taxon>
        <taxon>Bacillati</taxon>
        <taxon>Bacillota</taxon>
        <taxon>Bacilli</taxon>
        <taxon>Bacillales</taxon>
        <taxon>Paenibacillaceae</taxon>
        <taxon>Paenibacillus</taxon>
    </lineage>
</organism>
<feature type="transmembrane region" description="Helical" evidence="7">
    <location>
        <begin position="154"/>
        <end position="171"/>
    </location>
</feature>
<proteinExistence type="inferred from homology"/>
<evidence type="ECO:0000256" key="6">
    <source>
        <dbReference type="ARBA" id="ARBA00023136"/>
    </source>
</evidence>
<dbReference type="SUPFAM" id="SSF103481">
    <property type="entry name" value="Multidrug resistance efflux transporter EmrE"/>
    <property type="match status" value="2"/>
</dbReference>
<gene>
    <name evidence="9" type="ORF">SAMN05661091_3152</name>
</gene>
<keyword evidence="5 7" id="KW-1133">Transmembrane helix</keyword>
<evidence type="ECO:0000256" key="1">
    <source>
        <dbReference type="ARBA" id="ARBA00004651"/>
    </source>
</evidence>
<dbReference type="Pfam" id="PF00892">
    <property type="entry name" value="EamA"/>
    <property type="match status" value="2"/>
</dbReference>
<dbReference type="InterPro" id="IPR000620">
    <property type="entry name" value="EamA_dom"/>
</dbReference>
<evidence type="ECO:0000256" key="4">
    <source>
        <dbReference type="ARBA" id="ARBA00022692"/>
    </source>
</evidence>
<comment type="similarity">
    <text evidence="2">Belongs to the EamA transporter family.</text>
</comment>
<evidence type="ECO:0000259" key="8">
    <source>
        <dbReference type="Pfam" id="PF00892"/>
    </source>
</evidence>
<evidence type="ECO:0000256" key="3">
    <source>
        <dbReference type="ARBA" id="ARBA00022475"/>
    </source>
</evidence>
<feature type="transmembrane region" description="Helical" evidence="7">
    <location>
        <begin position="98"/>
        <end position="116"/>
    </location>
</feature>
<evidence type="ECO:0000313" key="9">
    <source>
        <dbReference type="EMBL" id="SMF85782.1"/>
    </source>
</evidence>
<dbReference type="InterPro" id="IPR050638">
    <property type="entry name" value="AA-Vitamin_Transporters"/>
</dbReference>